<evidence type="ECO:0000313" key="6">
    <source>
        <dbReference type="EMBL" id="TYS45971.1"/>
    </source>
</evidence>
<dbReference type="PANTHER" id="PTHR47506">
    <property type="entry name" value="TRANSCRIPTIONAL REGULATORY PROTEIN"/>
    <property type="match status" value="1"/>
</dbReference>
<dbReference type="InterPro" id="IPR036271">
    <property type="entry name" value="Tet_transcr_reg_TetR-rel_C_sf"/>
</dbReference>
<proteinExistence type="predicted"/>
<dbReference type="RefSeq" id="WP_148976063.1">
    <property type="nucleotide sequence ID" value="NZ_JBNIKT010000005.1"/>
</dbReference>
<dbReference type="SUPFAM" id="SSF48498">
    <property type="entry name" value="Tetracyclin repressor-like, C-terminal domain"/>
    <property type="match status" value="1"/>
</dbReference>
<feature type="domain" description="HTH tetR-type" evidence="5">
    <location>
        <begin position="11"/>
        <end position="71"/>
    </location>
</feature>
<dbReference type="Pfam" id="PF17922">
    <property type="entry name" value="TetR_C_17"/>
    <property type="match status" value="1"/>
</dbReference>
<gene>
    <name evidence="6" type="ORF">FZD51_18185</name>
</gene>
<dbReference type="PANTHER" id="PTHR47506:SF6">
    <property type="entry name" value="HTH-TYPE TRANSCRIPTIONAL REPRESSOR NEMR"/>
    <property type="match status" value="1"/>
</dbReference>
<dbReference type="PROSITE" id="PS01081">
    <property type="entry name" value="HTH_TETR_1"/>
    <property type="match status" value="1"/>
</dbReference>
<evidence type="ECO:0000256" key="2">
    <source>
        <dbReference type="ARBA" id="ARBA00023125"/>
    </source>
</evidence>
<dbReference type="PROSITE" id="PS50977">
    <property type="entry name" value="HTH_TETR_2"/>
    <property type="match status" value="1"/>
</dbReference>
<dbReference type="InterPro" id="IPR009057">
    <property type="entry name" value="Homeodomain-like_sf"/>
</dbReference>
<evidence type="ECO:0000313" key="7">
    <source>
        <dbReference type="Proteomes" id="UP000322139"/>
    </source>
</evidence>
<dbReference type="PRINTS" id="PR00455">
    <property type="entry name" value="HTHTETR"/>
</dbReference>
<accession>A0A5D4R6U3</accession>
<evidence type="ECO:0000256" key="4">
    <source>
        <dbReference type="PROSITE-ProRule" id="PRU00335"/>
    </source>
</evidence>
<dbReference type="InterPro" id="IPR041612">
    <property type="entry name" value="YfiR_C"/>
</dbReference>
<dbReference type="AlphaFoldDB" id="A0A5D4R6U3"/>
<keyword evidence="2 4" id="KW-0238">DNA-binding</keyword>
<protein>
    <submittedName>
        <fullName evidence="6">TetR/AcrR family transcriptional regulator</fullName>
    </submittedName>
</protein>
<evidence type="ECO:0000256" key="3">
    <source>
        <dbReference type="ARBA" id="ARBA00023163"/>
    </source>
</evidence>
<dbReference type="Gene3D" id="1.10.357.10">
    <property type="entry name" value="Tetracycline Repressor, domain 2"/>
    <property type="match status" value="1"/>
</dbReference>
<comment type="caution">
    <text evidence="6">The sequence shown here is derived from an EMBL/GenBank/DDBJ whole genome shotgun (WGS) entry which is preliminary data.</text>
</comment>
<dbReference type="Pfam" id="PF00440">
    <property type="entry name" value="TetR_N"/>
    <property type="match status" value="1"/>
</dbReference>
<dbReference type="InterPro" id="IPR001647">
    <property type="entry name" value="HTH_TetR"/>
</dbReference>
<dbReference type="SUPFAM" id="SSF46689">
    <property type="entry name" value="Homeodomain-like"/>
    <property type="match status" value="1"/>
</dbReference>
<dbReference type="InterPro" id="IPR023772">
    <property type="entry name" value="DNA-bd_HTH_TetR-type_CS"/>
</dbReference>
<keyword evidence="1" id="KW-0805">Transcription regulation</keyword>
<dbReference type="Gene3D" id="1.10.10.60">
    <property type="entry name" value="Homeodomain-like"/>
    <property type="match status" value="1"/>
</dbReference>
<feature type="DNA-binding region" description="H-T-H motif" evidence="4">
    <location>
        <begin position="34"/>
        <end position="53"/>
    </location>
</feature>
<dbReference type="Proteomes" id="UP000322139">
    <property type="component" value="Unassembled WGS sequence"/>
</dbReference>
<evidence type="ECO:0000256" key="1">
    <source>
        <dbReference type="ARBA" id="ARBA00023015"/>
    </source>
</evidence>
<keyword evidence="3" id="KW-0804">Transcription</keyword>
<dbReference type="GO" id="GO:0003677">
    <property type="term" value="F:DNA binding"/>
    <property type="evidence" value="ECO:0007669"/>
    <property type="project" value="UniProtKB-UniRule"/>
</dbReference>
<sequence length="204" mass="23669">MPPIVSEEYKRNKKKEILASALRCFARKGFQAASIDDIVAESGISKGAIYNYFKSKDDIYITLMMEQTEEANDRLLKEIEALDSAGARLSYLFDRYSRSRPDKDMKDYIVVHYEFTLHSSRNEEISRVLKQRGNQFFIDLILKIVEEGKESGEFAAETDSRLIANMFWVVVDGTNIQRILFDDFPSEEVFQTFKQFMMSYIKSG</sequence>
<reference evidence="6 7" key="1">
    <citation type="submission" date="2019-08" db="EMBL/GenBank/DDBJ databases">
        <title>Bacillus genomes from the desert of Cuatro Cienegas, Coahuila.</title>
        <authorList>
            <person name="Olmedo-Alvarez G."/>
        </authorList>
    </citation>
    <scope>NUCLEOTIDE SEQUENCE [LARGE SCALE GENOMIC DNA]</scope>
    <source>
        <strain evidence="6 7">CH446_14T</strain>
    </source>
</reference>
<evidence type="ECO:0000259" key="5">
    <source>
        <dbReference type="PROSITE" id="PS50977"/>
    </source>
</evidence>
<dbReference type="EMBL" id="VTER01000009">
    <property type="protein sequence ID" value="TYS45971.1"/>
    <property type="molecule type" value="Genomic_DNA"/>
</dbReference>
<organism evidence="6 7">
    <name type="scientific">Bacillus infantis</name>
    <dbReference type="NCBI Taxonomy" id="324767"/>
    <lineage>
        <taxon>Bacteria</taxon>
        <taxon>Bacillati</taxon>
        <taxon>Bacillota</taxon>
        <taxon>Bacilli</taxon>
        <taxon>Bacillales</taxon>
        <taxon>Bacillaceae</taxon>
        <taxon>Bacillus</taxon>
    </lineage>
</organism>
<name>A0A5D4R6U3_9BACI</name>